<dbReference type="EMBL" id="MK072393">
    <property type="protein sequence ID" value="AYV83803.1"/>
    <property type="molecule type" value="Genomic_DNA"/>
</dbReference>
<dbReference type="PROSITE" id="PS50012">
    <property type="entry name" value="RCC1_3"/>
    <property type="match status" value="1"/>
</dbReference>
<dbReference type="InterPro" id="IPR009091">
    <property type="entry name" value="RCC1/BLIP-II"/>
</dbReference>
<dbReference type="SUPFAM" id="SSF50985">
    <property type="entry name" value="RCC1/BLIP-II"/>
    <property type="match status" value="1"/>
</dbReference>
<dbReference type="InterPro" id="IPR000408">
    <property type="entry name" value="Reg_chr_condens"/>
</dbReference>
<feature type="non-terminal residue" evidence="1">
    <location>
        <position position="55"/>
    </location>
</feature>
<name>A0A3G5AD32_9VIRU</name>
<accession>A0A3G5AD32</accession>
<dbReference type="Pfam" id="PF00415">
    <property type="entry name" value="RCC1"/>
    <property type="match status" value="1"/>
</dbReference>
<evidence type="ECO:0000313" key="1">
    <source>
        <dbReference type="EMBL" id="AYV83803.1"/>
    </source>
</evidence>
<evidence type="ECO:0008006" key="2">
    <source>
        <dbReference type="Google" id="ProtNLM"/>
    </source>
</evidence>
<reference evidence="1" key="1">
    <citation type="submission" date="2018-10" db="EMBL/GenBank/DDBJ databases">
        <title>Hidden diversity of soil giant viruses.</title>
        <authorList>
            <person name="Schulz F."/>
            <person name="Alteio L."/>
            <person name="Goudeau D."/>
            <person name="Ryan E.M."/>
            <person name="Malmstrom R.R."/>
            <person name="Blanchard J."/>
            <person name="Woyke T."/>
        </authorList>
    </citation>
    <scope>NUCLEOTIDE SEQUENCE</scope>
    <source>
        <strain evidence="1">HYV1</strain>
    </source>
</reference>
<proteinExistence type="predicted"/>
<protein>
    <recommendedName>
        <fullName evidence="2">Chromosome condensation regulator</fullName>
    </recommendedName>
</protein>
<organism evidence="1">
    <name type="scientific">Hyperionvirus sp</name>
    <dbReference type="NCBI Taxonomy" id="2487770"/>
    <lineage>
        <taxon>Viruses</taxon>
        <taxon>Varidnaviria</taxon>
        <taxon>Bamfordvirae</taxon>
        <taxon>Nucleocytoviricota</taxon>
        <taxon>Megaviricetes</taxon>
        <taxon>Imitervirales</taxon>
        <taxon>Mimiviridae</taxon>
        <taxon>Klosneuvirinae</taxon>
    </lineage>
</organism>
<gene>
    <name evidence="1" type="ORF">Hyperionvirus11_76</name>
</gene>
<dbReference type="Gene3D" id="2.130.10.30">
    <property type="entry name" value="Regulator of chromosome condensation 1/beta-lactamase-inhibitor protein II"/>
    <property type="match status" value="1"/>
</dbReference>
<sequence length="55" mass="6008">MGCGYNGFGQLGFSDYTRRNIFEELTGIPKNIVEVICGDYHTIIRSGDGTLMSCG</sequence>